<organism evidence="2 3">
    <name type="scientific">Sphaerobolus stellatus (strain SS14)</name>
    <dbReference type="NCBI Taxonomy" id="990650"/>
    <lineage>
        <taxon>Eukaryota</taxon>
        <taxon>Fungi</taxon>
        <taxon>Dikarya</taxon>
        <taxon>Basidiomycota</taxon>
        <taxon>Agaricomycotina</taxon>
        <taxon>Agaricomycetes</taxon>
        <taxon>Phallomycetidae</taxon>
        <taxon>Geastrales</taxon>
        <taxon>Sphaerobolaceae</taxon>
        <taxon>Sphaerobolus</taxon>
    </lineage>
</organism>
<keyword evidence="3" id="KW-1185">Reference proteome</keyword>
<dbReference type="Proteomes" id="UP000054279">
    <property type="component" value="Unassembled WGS sequence"/>
</dbReference>
<protein>
    <submittedName>
        <fullName evidence="2">Uncharacterized protein</fullName>
    </submittedName>
</protein>
<name>A0A0C9UWM1_SPHS4</name>
<dbReference type="OrthoDB" id="3270558at2759"/>
<feature type="compositionally biased region" description="Low complexity" evidence="1">
    <location>
        <begin position="42"/>
        <end position="65"/>
    </location>
</feature>
<evidence type="ECO:0000256" key="1">
    <source>
        <dbReference type="SAM" id="MobiDB-lite"/>
    </source>
</evidence>
<gene>
    <name evidence="2" type="ORF">M422DRAFT_257860</name>
</gene>
<feature type="compositionally biased region" description="Low complexity" evidence="1">
    <location>
        <begin position="20"/>
        <end position="34"/>
    </location>
</feature>
<dbReference type="AlphaFoldDB" id="A0A0C9UWM1"/>
<proteinExistence type="predicted"/>
<evidence type="ECO:0000313" key="2">
    <source>
        <dbReference type="EMBL" id="KIJ39254.1"/>
    </source>
</evidence>
<dbReference type="HOGENOM" id="CLU_1272984_0_0_1"/>
<accession>A0A0C9UWM1</accession>
<sequence length="217" mass="24055">MPAVPIVMPVPVPVIVSVPVVKPSSPSRDASPSRTPTPPPSRTSTAVSESDSSSDIYHLLPLPSKSRPRPQTPLKFPPIASLPRSPYRPHTPPAHPTSRIRIVPNPAYLRIKAMQNRVCWGLVELEREEGEALRRLGLFAGWVPQNHMSGGEIFRDKERVKGAWEVIDREGRMCSGREARVGVAVEGRRGSLLREGEDGWRKNTSKGGGWWKWVKGE</sequence>
<dbReference type="EMBL" id="KN837153">
    <property type="protein sequence ID" value="KIJ39254.1"/>
    <property type="molecule type" value="Genomic_DNA"/>
</dbReference>
<evidence type="ECO:0000313" key="3">
    <source>
        <dbReference type="Proteomes" id="UP000054279"/>
    </source>
</evidence>
<reference evidence="2 3" key="1">
    <citation type="submission" date="2014-06" db="EMBL/GenBank/DDBJ databases">
        <title>Evolutionary Origins and Diversification of the Mycorrhizal Mutualists.</title>
        <authorList>
            <consortium name="DOE Joint Genome Institute"/>
            <consortium name="Mycorrhizal Genomics Consortium"/>
            <person name="Kohler A."/>
            <person name="Kuo A."/>
            <person name="Nagy L.G."/>
            <person name="Floudas D."/>
            <person name="Copeland A."/>
            <person name="Barry K.W."/>
            <person name="Cichocki N."/>
            <person name="Veneault-Fourrey C."/>
            <person name="LaButti K."/>
            <person name="Lindquist E.A."/>
            <person name="Lipzen A."/>
            <person name="Lundell T."/>
            <person name="Morin E."/>
            <person name="Murat C."/>
            <person name="Riley R."/>
            <person name="Ohm R."/>
            <person name="Sun H."/>
            <person name="Tunlid A."/>
            <person name="Henrissat B."/>
            <person name="Grigoriev I.V."/>
            <person name="Hibbett D.S."/>
            <person name="Martin F."/>
        </authorList>
    </citation>
    <scope>NUCLEOTIDE SEQUENCE [LARGE SCALE GENOMIC DNA]</scope>
    <source>
        <strain evidence="2 3">SS14</strain>
    </source>
</reference>
<feature type="region of interest" description="Disordered" evidence="1">
    <location>
        <begin position="20"/>
        <end position="99"/>
    </location>
</feature>